<evidence type="ECO:0000256" key="1">
    <source>
        <dbReference type="ARBA" id="ARBA00010378"/>
    </source>
</evidence>
<dbReference type="PATRIC" id="fig|927704.6.peg.3168"/>
<evidence type="ECO:0000256" key="2">
    <source>
        <dbReference type="ARBA" id="ARBA00022741"/>
    </source>
</evidence>
<dbReference type="GO" id="GO:0005524">
    <property type="term" value="F:ATP binding"/>
    <property type="evidence" value="ECO:0007669"/>
    <property type="project" value="UniProtKB-KW"/>
</dbReference>
<evidence type="ECO:0000313" key="5">
    <source>
        <dbReference type="EMBL" id="BAL85048.1"/>
    </source>
</evidence>
<dbReference type="InterPro" id="IPR003593">
    <property type="entry name" value="AAA+_ATPase"/>
</dbReference>
<dbReference type="PANTHER" id="PTHR43392:SF2">
    <property type="entry name" value="AAA-TYPE ATPASE FAMILY PROTEIN _ ANKYRIN REPEAT FAMILY PROTEIN"/>
    <property type="match status" value="1"/>
</dbReference>
<dbReference type="InterPro" id="IPR027417">
    <property type="entry name" value="P-loop_NTPase"/>
</dbReference>
<dbReference type="KEGG" id="sri:SELR_pSRC102410"/>
<dbReference type="CDD" id="cd00009">
    <property type="entry name" value="AAA"/>
    <property type="match status" value="1"/>
</dbReference>
<dbReference type="Proteomes" id="UP000007887">
    <property type="component" value="Plasmid pSRC1"/>
</dbReference>
<dbReference type="InterPro" id="IPR041627">
    <property type="entry name" value="AAA_lid_6"/>
</dbReference>
<dbReference type="SUPFAM" id="SSF52540">
    <property type="entry name" value="P-loop containing nucleoside triphosphate hydrolases"/>
    <property type="match status" value="1"/>
</dbReference>
<dbReference type="RefSeq" id="WP_014431257.1">
    <property type="nucleotide sequence ID" value="NC_017078.1"/>
</dbReference>
<dbReference type="InterPro" id="IPR000641">
    <property type="entry name" value="CbxX/CfxQ"/>
</dbReference>
<sequence length="700" mass="79926">MIYYKAILRYTLRDNSVLQRKDDGTDRETASEWAENVSKISSVAGLQVRGEAYNVFVYEANTESMSIAIVANKNGIKESAELLSFIETKVSKLNINLGIETMELQNLEEISQDAFVNCTERGSFEDFINSRYHRNVLQVLNIDEHSRNNNRSYYCYSEALCPAEMLSYRSCQVKLKCMIADESLREEMARIYDKQNAQGFWGHPVHYQIHAESLTSAHRMINLLMQGLYKNGRIVSLRKNIIDHIGKRCNDDKNIHKICKDSYGGVILFFLNGQTEDSGQYANANHILVDFFEQLIRQHQQNVLFMLVDIGQQATLSHKVMEQLVPDVSFISIREGVGNVESAMTFAKELQKERKFPGWNAKAFRKTLKKEMYRMSEVQTAYNEYCKKTLSEKIYRAYKSAEVIKINSSVKSRSSAYEELNQLVGLDNVKSLVNSILAFSKLQKQRKKAGLPAGGNAPHMVFFGNPGSAKTTVARLLARILSDEQILQGDIFVECGRQDLVGQFVGWTAKTVEKKFREAKGGILFIDEVYSLVDAKDGSFGDEAINTIVQQMENHRDDTIVIFAGYPDKTMNFLRKNEGLRSRIGFQLTFNDYTPNQLDEILLKMAEERCYELSEEAREACHQIFRRAVRMTDFGNGRYARNLLHKAILNQADRIYAESVNGIVNKEMLMTLTAADFEEVEETFVEYGSNCDRAIGFIEE</sequence>
<dbReference type="PANTHER" id="PTHR43392">
    <property type="entry name" value="AAA-TYPE ATPASE FAMILY PROTEIN / ANKYRIN REPEAT FAMILY PROTEIN"/>
    <property type="match status" value="1"/>
</dbReference>
<keyword evidence="5" id="KW-0614">Plasmid</keyword>
<evidence type="ECO:0000313" key="6">
    <source>
        <dbReference type="Proteomes" id="UP000007887"/>
    </source>
</evidence>
<dbReference type="GO" id="GO:0016887">
    <property type="term" value="F:ATP hydrolysis activity"/>
    <property type="evidence" value="ECO:0007669"/>
    <property type="project" value="InterPro"/>
</dbReference>
<dbReference type="AlphaFoldDB" id="I0GWB1"/>
<dbReference type="PRINTS" id="PR00819">
    <property type="entry name" value="CBXCFQXSUPER"/>
</dbReference>
<dbReference type="SMART" id="SM00382">
    <property type="entry name" value="AAA"/>
    <property type="match status" value="1"/>
</dbReference>
<keyword evidence="2" id="KW-0547">Nucleotide-binding</keyword>
<proteinExistence type="inferred from homology"/>
<dbReference type="Gene3D" id="3.40.50.300">
    <property type="entry name" value="P-loop containing nucleotide triphosphate hydrolases"/>
    <property type="match status" value="1"/>
</dbReference>
<name>I0GWB1_SELRL</name>
<accession>I0GWB1</accession>
<reference evidence="5 6" key="1">
    <citation type="submission" date="2011-10" db="EMBL/GenBank/DDBJ databases">
        <title>Whole genome sequence of Selenomonas ruminantium subsp. lactilytica TAM6421.</title>
        <authorList>
            <person name="Oguchi A."/>
            <person name="Ankai A."/>
            <person name="Kaneko J."/>
            <person name="Yamada-Narita S."/>
            <person name="Fukui S."/>
            <person name="Takahashi M."/>
            <person name="Onodera T."/>
            <person name="Kojima S."/>
            <person name="Fushimi T."/>
            <person name="Abe N."/>
            <person name="Kamio Y."/>
            <person name="Yamazaki S."/>
            <person name="Fujita N."/>
        </authorList>
    </citation>
    <scope>NUCLEOTIDE SEQUENCE [LARGE SCALE GENOMIC DNA]</scope>
    <source>
        <strain evidence="6">NBRC 103574 / TAM6421</strain>
        <plasmid evidence="5 6">pSRC1</plasmid>
    </source>
</reference>
<dbReference type="InterPro" id="IPR003959">
    <property type="entry name" value="ATPase_AAA_core"/>
</dbReference>
<dbReference type="HOGENOM" id="CLU_023990_0_0_9"/>
<organism evidence="5 6">
    <name type="scientific">Selenomonas ruminantium subsp. lactilytica (strain NBRC 103574 / TAM6421)</name>
    <dbReference type="NCBI Taxonomy" id="927704"/>
    <lineage>
        <taxon>Bacteria</taxon>
        <taxon>Bacillati</taxon>
        <taxon>Bacillota</taxon>
        <taxon>Negativicutes</taxon>
        <taxon>Selenomonadales</taxon>
        <taxon>Selenomonadaceae</taxon>
        <taxon>Selenomonas</taxon>
    </lineage>
</organism>
<evidence type="ECO:0000259" key="4">
    <source>
        <dbReference type="SMART" id="SM00382"/>
    </source>
</evidence>
<feature type="domain" description="AAA+ ATPase" evidence="4">
    <location>
        <begin position="456"/>
        <end position="590"/>
    </location>
</feature>
<dbReference type="Gene3D" id="1.10.8.60">
    <property type="match status" value="1"/>
</dbReference>
<evidence type="ECO:0000256" key="3">
    <source>
        <dbReference type="ARBA" id="ARBA00022840"/>
    </source>
</evidence>
<comment type="similarity">
    <text evidence="1">Belongs to the CbxX/CfxQ family.</text>
</comment>
<geneLocation type="plasmid" evidence="5 6">
    <name>pSRC1</name>
</geneLocation>
<dbReference type="FunFam" id="3.40.50.300:FF:000216">
    <property type="entry name" value="Type VII secretion ATPase EccA"/>
    <property type="match status" value="1"/>
</dbReference>
<dbReference type="Pfam" id="PF17866">
    <property type="entry name" value="AAA_lid_6"/>
    <property type="match status" value="1"/>
</dbReference>
<dbReference type="InterPro" id="IPR050773">
    <property type="entry name" value="CbxX/CfxQ_RuBisCO_ESX"/>
</dbReference>
<dbReference type="Pfam" id="PF00004">
    <property type="entry name" value="AAA"/>
    <property type="match status" value="1"/>
</dbReference>
<keyword evidence="3" id="KW-0067">ATP-binding</keyword>
<protein>
    <recommendedName>
        <fullName evidence="4">AAA+ ATPase domain-containing protein</fullName>
    </recommendedName>
</protein>
<gene>
    <name evidence="5" type="ordered locus">SELR_pSRC102410</name>
</gene>
<dbReference type="EMBL" id="AP012299">
    <property type="protein sequence ID" value="BAL85048.1"/>
    <property type="molecule type" value="Genomic_DNA"/>
</dbReference>
<dbReference type="OrthoDB" id="9806903at2"/>